<dbReference type="Proteomes" id="UP001302652">
    <property type="component" value="Chromosome 1"/>
</dbReference>
<protein>
    <submittedName>
        <fullName evidence="3">Uncharacterized protein</fullName>
    </submittedName>
</protein>
<gene>
    <name evidence="3" type="ORF">RW095_29155</name>
</gene>
<evidence type="ECO:0000313" key="4">
    <source>
        <dbReference type="Proteomes" id="UP001302652"/>
    </source>
</evidence>
<reference evidence="3 4" key="1">
    <citation type="submission" date="2023-10" db="EMBL/GenBank/DDBJ databases">
        <title>Surface-active antibiotics is a multifunctional adaptation for post-fire microbes.</title>
        <authorList>
            <person name="Liu M.D."/>
            <person name="Du Y."/>
            <person name="Koupaei S.K."/>
            <person name="Kim N.R."/>
            <person name="Zhang W."/>
            <person name="Traxler M.F."/>
        </authorList>
    </citation>
    <scope>NUCLEOTIDE SEQUENCE [LARGE SCALE GENOMIC DNA]</scope>
    <source>
        <strain evidence="3 4">F3</strain>
    </source>
</reference>
<accession>A0ABZ0ETL5</accession>
<evidence type="ECO:0000313" key="3">
    <source>
        <dbReference type="EMBL" id="WOD20265.1"/>
    </source>
</evidence>
<sequence>MKNLKKFSMILLLSASYAANCFADGSVNFEQQVLPIINQRPFFADFLRQIFEFDKDAVGVTIGSNVSKGLGLTRIGPYRVCAKLRGVLQSDPCPMQMVVDTDTHFFDKNGKEVDGPEGAQSVRENFYAIEVDPPPNQTPMSRPDTSGSGGKRD</sequence>
<organism evidence="3 4">
    <name type="scientific">Paraburkholderia kirstenboschensis</name>
    <dbReference type="NCBI Taxonomy" id="1245436"/>
    <lineage>
        <taxon>Bacteria</taxon>
        <taxon>Pseudomonadati</taxon>
        <taxon>Pseudomonadota</taxon>
        <taxon>Betaproteobacteria</taxon>
        <taxon>Burkholderiales</taxon>
        <taxon>Burkholderiaceae</taxon>
        <taxon>Paraburkholderia</taxon>
    </lineage>
</organism>
<evidence type="ECO:0000256" key="1">
    <source>
        <dbReference type="SAM" id="MobiDB-lite"/>
    </source>
</evidence>
<evidence type="ECO:0000256" key="2">
    <source>
        <dbReference type="SAM" id="SignalP"/>
    </source>
</evidence>
<proteinExistence type="predicted"/>
<feature type="region of interest" description="Disordered" evidence="1">
    <location>
        <begin position="129"/>
        <end position="153"/>
    </location>
</feature>
<dbReference type="RefSeq" id="WP_317022215.1">
    <property type="nucleotide sequence ID" value="NZ_CP136513.1"/>
</dbReference>
<feature type="signal peptide" evidence="2">
    <location>
        <begin position="1"/>
        <end position="23"/>
    </location>
</feature>
<name>A0ABZ0ETL5_9BURK</name>
<keyword evidence="4" id="KW-1185">Reference proteome</keyword>
<keyword evidence="2" id="KW-0732">Signal</keyword>
<feature type="chain" id="PRO_5046370169" evidence="2">
    <location>
        <begin position="24"/>
        <end position="153"/>
    </location>
</feature>
<dbReference type="EMBL" id="CP136513">
    <property type="protein sequence ID" value="WOD20265.1"/>
    <property type="molecule type" value="Genomic_DNA"/>
</dbReference>